<accession>W4JTB5</accession>
<dbReference type="GO" id="GO:0005254">
    <property type="term" value="F:chloride channel activity"/>
    <property type="evidence" value="ECO:0007669"/>
    <property type="project" value="InterPro"/>
</dbReference>
<dbReference type="RefSeq" id="XP_009552358.1">
    <property type="nucleotide sequence ID" value="XM_009554063.1"/>
</dbReference>
<dbReference type="InParanoid" id="W4JTB5"/>
<evidence type="ECO:0000256" key="8">
    <source>
        <dbReference type="SAM" id="MobiDB-lite"/>
    </source>
</evidence>
<dbReference type="EMBL" id="KI925465">
    <property type="protein sequence ID" value="ETW76141.1"/>
    <property type="molecule type" value="Genomic_DNA"/>
</dbReference>
<evidence type="ECO:0000313" key="10">
    <source>
        <dbReference type="EMBL" id="ETW76141.1"/>
    </source>
</evidence>
<evidence type="ECO:0000256" key="7">
    <source>
        <dbReference type="ARBA" id="ARBA00023136"/>
    </source>
</evidence>
<keyword evidence="7 9" id="KW-0472">Membrane</keyword>
<evidence type="ECO:0000313" key="11">
    <source>
        <dbReference type="Proteomes" id="UP000030671"/>
    </source>
</evidence>
<feature type="region of interest" description="Disordered" evidence="8">
    <location>
        <begin position="521"/>
        <end position="552"/>
    </location>
</feature>
<feature type="region of interest" description="Disordered" evidence="8">
    <location>
        <begin position="198"/>
        <end position="286"/>
    </location>
</feature>
<evidence type="ECO:0000256" key="2">
    <source>
        <dbReference type="ARBA" id="ARBA00022448"/>
    </source>
</evidence>
<keyword evidence="6" id="KW-0406">Ion transport</keyword>
<organism evidence="10 11">
    <name type="scientific">Heterobasidion irregulare (strain TC 32-1)</name>
    <dbReference type="NCBI Taxonomy" id="747525"/>
    <lineage>
        <taxon>Eukaryota</taxon>
        <taxon>Fungi</taxon>
        <taxon>Dikarya</taxon>
        <taxon>Basidiomycota</taxon>
        <taxon>Agaricomycotina</taxon>
        <taxon>Agaricomycetes</taxon>
        <taxon>Russulales</taxon>
        <taxon>Bondarzewiaceae</taxon>
        <taxon>Heterobasidion</taxon>
        <taxon>Heterobasidion annosum species complex</taxon>
    </lineage>
</organism>
<dbReference type="AlphaFoldDB" id="W4JTB5"/>
<dbReference type="PANTHER" id="PTHR33281">
    <property type="entry name" value="UPF0187 PROTEIN YNEE"/>
    <property type="match status" value="1"/>
</dbReference>
<dbReference type="GO" id="GO:0005886">
    <property type="term" value="C:plasma membrane"/>
    <property type="evidence" value="ECO:0007669"/>
    <property type="project" value="UniProtKB-SubCell"/>
</dbReference>
<feature type="compositionally biased region" description="Basic and acidic residues" evidence="8">
    <location>
        <begin position="531"/>
        <end position="552"/>
    </location>
</feature>
<feature type="compositionally biased region" description="Polar residues" evidence="8">
    <location>
        <begin position="221"/>
        <end position="247"/>
    </location>
</feature>
<keyword evidence="5 9" id="KW-1133">Transmembrane helix</keyword>
<evidence type="ECO:0000256" key="4">
    <source>
        <dbReference type="ARBA" id="ARBA00022692"/>
    </source>
</evidence>
<reference evidence="10 11" key="1">
    <citation type="journal article" date="2012" name="New Phytol.">
        <title>Insight into trade-off between wood decay and parasitism from the genome of a fungal forest pathogen.</title>
        <authorList>
            <person name="Olson A."/>
            <person name="Aerts A."/>
            <person name="Asiegbu F."/>
            <person name="Belbahri L."/>
            <person name="Bouzid O."/>
            <person name="Broberg A."/>
            <person name="Canback B."/>
            <person name="Coutinho P.M."/>
            <person name="Cullen D."/>
            <person name="Dalman K."/>
            <person name="Deflorio G."/>
            <person name="van Diepen L.T."/>
            <person name="Dunand C."/>
            <person name="Duplessis S."/>
            <person name="Durling M."/>
            <person name="Gonthier P."/>
            <person name="Grimwood J."/>
            <person name="Fossdal C.G."/>
            <person name="Hansson D."/>
            <person name="Henrissat B."/>
            <person name="Hietala A."/>
            <person name="Himmelstrand K."/>
            <person name="Hoffmeister D."/>
            <person name="Hogberg N."/>
            <person name="James T.Y."/>
            <person name="Karlsson M."/>
            <person name="Kohler A."/>
            <person name="Kues U."/>
            <person name="Lee Y.H."/>
            <person name="Lin Y.C."/>
            <person name="Lind M."/>
            <person name="Lindquist E."/>
            <person name="Lombard V."/>
            <person name="Lucas S."/>
            <person name="Lunden K."/>
            <person name="Morin E."/>
            <person name="Murat C."/>
            <person name="Park J."/>
            <person name="Raffaello T."/>
            <person name="Rouze P."/>
            <person name="Salamov A."/>
            <person name="Schmutz J."/>
            <person name="Solheim H."/>
            <person name="Stahlberg J."/>
            <person name="Velez H."/>
            <person name="de Vries R.P."/>
            <person name="Wiebenga A."/>
            <person name="Woodward S."/>
            <person name="Yakovlev I."/>
            <person name="Garbelotto M."/>
            <person name="Martin F."/>
            <person name="Grigoriev I.V."/>
            <person name="Stenlid J."/>
        </authorList>
    </citation>
    <scope>NUCLEOTIDE SEQUENCE [LARGE SCALE GENOMIC DNA]</scope>
    <source>
        <strain evidence="10 11">TC 32-1</strain>
    </source>
</reference>
<dbReference type="InterPro" id="IPR044669">
    <property type="entry name" value="YneE/VCCN1/2-like"/>
</dbReference>
<dbReference type="eggNOG" id="ENOG502RZS9">
    <property type="taxonomic scope" value="Eukaryota"/>
</dbReference>
<keyword evidence="2" id="KW-0813">Transport</keyword>
<sequence>MKPETPNHPHPSGFSDPPDVLTGRWYRSPWQSLVESFLATSLYRCWFILLCLAGWSIVISCINGLTTHQLVFQPTLLTVKKQPCRSDSKLHACVIGKRASNHTSRLGTVLGFVISYRTTASFERYNEGRRYWAQIILASRTFARTPHILRTRDSAPDNSQEKRTVISLIDTFGICAKHYLRRDVKFKPGDLHALMNNLTSQGLHSGPPSKDGDGDSEHKPSTSPTIQPQSLEGGSVGTRRTLTSLTNVEDFDSGRPSRSKTHHTSSSDKAEGAHVKAVPPKSSTLPAERASYHSRFFSSRFFLNLFPVQRHPEHIDAYNIPLEISLHLSSYVSALQARKSVDAPTISILLATLNQLVDALAGLERILTTPIPHSYYVHLWTVTVVYCLTLPFQLWNPLGWVTIPGTTIVVCSFFSFKTTNADLSVGVSIDDRISTELHIFWVPGRRRGNRKCIRTSSSLLPVLWAYNWQLTTVDAWSVWPPFTDPFGHDKNDLDMDEFGDIIHAELSALVASPQSFRFAVEQPYEAPPVPDDGKKQADARNEEEPKATDPKS</sequence>
<evidence type="ECO:0000256" key="5">
    <source>
        <dbReference type="ARBA" id="ARBA00022989"/>
    </source>
</evidence>
<keyword evidence="3" id="KW-1003">Cell membrane</keyword>
<dbReference type="HOGENOM" id="CLU_029790_6_1_1"/>
<dbReference type="PANTHER" id="PTHR33281:SF19">
    <property type="entry name" value="VOLTAGE-DEPENDENT ANION CHANNEL-FORMING PROTEIN YNEE"/>
    <property type="match status" value="1"/>
</dbReference>
<keyword evidence="11" id="KW-1185">Reference proteome</keyword>
<protein>
    <submittedName>
        <fullName evidence="10">Uncharacterized protein</fullName>
    </submittedName>
</protein>
<evidence type="ECO:0000256" key="3">
    <source>
        <dbReference type="ARBA" id="ARBA00022475"/>
    </source>
</evidence>
<dbReference type="Proteomes" id="UP000030671">
    <property type="component" value="Unassembled WGS sequence"/>
</dbReference>
<feature type="transmembrane region" description="Helical" evidence="9">
    <location>
        <begin position="46"/>
        <end position="65"/>
    </location>
</feature>
<name>W4JTB5_HETIT</name>
<evidence type="ECO:0000256" key="6">
    <source>
        <dbReference type="ARBA" id="ARBA00023065"/>
    </source>
</evidence>
<feature type="compositionally biased region" description="Basic and acidic residues" evidence="8">
    <location>
        <begin position="265"/>
        <end position="274"/>
    </location>
</feature>
<proteinExistence type="predicted"/>
<evidence type="ECO:0000256" key="9">
    <source>
        <dbReference type="SAM" id="Phobius"/>
    </source>
</evidence>
<dbReference type="KEGG" id="hir:HETIRDRAFT_162895"/>
<dbReference type="Pfam" id="PF25539">
    <property type="entry name" value="Bestrophin_2"/>
    <property type="match status" value="2"/>
</dbReference>
<dbReference type="GeneID" id="20667801"/>
<dbReference type="OrthoDB" id="1368at2759"/>
<keyword evidence="4 9" id="KW-0812">Transmembrane</keyword>
<comment type="subcellular location">
    <subcellularLocation>
        <location evidence="1">Cell membrane</location>
        <topology evidence="1">Multi-pass membrane protein</topology>
    </subcellularLocation>
</comment>
<gene>
    <name evidence="10" type="ORF">HETIRDRAFT_162895</name>
</gene>
<evidence type="ECO:0000256" key="1">
    <source>
        <dbReference type="ARBA" id="ARBA00004651"/>
    </source>
</evidence>
<feature type="compositionally biased region" description="Basic and acidic residues" evidence="8">
    <location>
        <begin position="210"/>
        <end position="220"/>
    </location>
</feature>